<gene>
    <name evidence="4" type="ORF">BCR38DRAFT_64962</name>
</gene>
<evidence type="ECO:0000313" key="4">
    <source>
        <dbReference type="EMBL" id="ORY59148.1"/>
    </source>
</evidence>
<accession>A0A1Y2DIS5</accession>
<reference evidence="4 5" key="1">
    <citation type="submission" date="2016-07" db="EMBL/GenBank/DDBJ databases">
        <title>Pervasive Adenine N6-methylation of Active Genes in Fungi.</title>
        <authorList>
            <consortium name="DOE Joint Genome Institute"/>
            <person name="Mondo S.J."/>
            <person name="Dannebaum R.O."/>
            <person name="Kuo R.C."/>
            <person name="Labutti K."/>
            <person name="Haridas S."/>
            <person name="Kuo A."/>
            <person name="Salamov A."/>
            <person name="Ahrendt S.R."/>
            <person name="Lipzen A."/>
            <person name="Sullivan W."/>
            <person name="Andreopoulos W.B."/>
            <person name="Clum A."/>
            <person name="Lindquist E."/>
            <person name="Daum C."/>
            <person name="Ramamoorthy G.K."/>
            <person name="Gryganskyi A."/>
            <person name="Culley D."/>
            <person name="Magnuson J.K."/>
            <person name="James T.Y."/>
            <person name="O'Malley M.A."/>
            <person name="Stajich J.E."/>
            <person name="Spatafora J.W."/>
            <person name="Visel A."/>
            <person name="Grigoriev I.V."/>
        </authorList>
    </citation>
    <scope>NUCLEOTIDE SEQUENCE [LARGE SCALE GENOMIC DNA]</scope>
    <source>
        <strain evidence="4 5">CBS 129021</strain>
    </source>
</reference>
<dbReference type="InParanoid" id="A0A1Y2DIS5"/>
<organism evidence="4 5">
    <name type="scientific">Pseudomassariella vexata</name>
    <dbReference type="NCBI Taxonomy" id="1141098"/>
    <lineage>
        <taxon>Eukaryota</taxon>
        <taxon>Fungi</taxon>
        <taxon>Dikarya</taxon>
        <taxon>Ascomycota</taxon>
        <taxon>Pezizomycotina</taxon>
        <taxon>Sordariomycetes</taxon>
        <taxon>Xylariomycetidae</taxon>
        <taxon>Amphisphaeriales</taxon>
        <taxon>Pseudomassariaceae</taxon>
        <taxon>Pseudomassariella</taxon>
    </lineage>
</organism>
<name>A0A1Y2DIS5_9PEZI</name>
<dbReference type="RefSeq" id="XP_040711842.1">
    <property type="nucleotide sequence ID" value="XM_040865540.1"/>
</dbReference>
<evidence type="ECO:0000259" key="3">
    <source>
        <dbReference type="PROSITE" id="PS51797"/>
    </source>
</evidence>
<dbReference type="SUPFAM" id="SSF51316">
    <property type="entry name" value="Mss4-like"/>
    <property type="match status" value="1"/>
</dbReference>
<dbReference type="FunCoup" id="A0A1Y2DIS5">
    <property type="interactions" value="859"/>
</dbReference>
<evidence type="ECO:0000313" key="5">
    <source>
        <dbReference type="Proteomes" id="UP000193689"/>
    </source>
</evidence>
<dbReference type="GO" id="GO:0005737">
    <property type="term" value="C:cytoplasm"/>
    <property type="evidence" value="ECO:0007669"/>
    <property type="project" value="TreeGrafter"/>
</dbReference>
<comment type="caution">
    <text evidence="4">The sequence shown here is derived from an EMBL/GenBank/DDBJ whole genome shotgun (WGS) entry which is preliminary data.</text>
</comment>
<dbReference type="STRING" id="1141098.A0A1Y2DIS5"/>
<dbReference type="FunFam" id="2.170.150.10:FF:000002">
    <property type="entry name" value="Translationally-controlled tumor protein homolog"/>
    <property type="match status" value="1"/>
</dbReference>
<sequence length="172" mass="19499">MIIFKDIFTDAELFSDSYDFTEVGDGIALEANCSMIEVGGENFDTGANASAEEAEEDLEEGKEKVNNIVHSFRLQEITPKYSKKDYKSHLGKYMKAIKAKLTEQGKPAEEIADFEKKAAAFAGKILKNFDDYDHYTGDSFDDPKMVILLNYREDGTTPYFTFWKHGLTEMKV</sequence>
<evidence type="ECO:0000256" key="1">
    <source>
        <dbReference type="ARBA" id="ARBA00014759"/>
    </source>
</evidence>
<dbReference type="InterPro" id="IPR018105">
    <property type="entry name" value="Translational_control_tumour_p"/>
</dbReference>
<dbReference type="AlphaFoldDB" id="A0A1Y2DIS5"/>
<dbReference type="Pfam" id="PF00838">
    <property type="entry name" value="TCTP"/>
    <property type="match status" value="1"/>
</dbReference>
<keyword evidence="5" id="KW-1185">Reference proteome</keyword>
<dbReference type="InterPro" id="IPR011323">
    <property type="entry name" value="Mss4/transl-control_tumour"/>
</dbReference>
<dbReference type="PANTHER" id="PTHR11991">
    <property type="entry name" value="TRANSLATIONALLY CONTROLLED TUMOR PROTEIN-RELATED"/>
    <property type="match status" value="1"/>
</dbReference>
<dbReference type="InterPro" id="IPR011057">
    <property type="entry name" value="Mss4-like_sf"/>
</dbReference>
<dbReference type="EMBL" id="MCFJ01000014">
    <property type="protein sequence ID" value="ORY59148.1"/>
    <property type="molecule type" value="Genomic_DNA"/>
</dbReference>
<dbReference type="GeneID" id="63781752"/>
<evidence type="ECO:0000256" key="2">
    <source>
        <dbReference type="PROSITE-ProRule" id="PRU01133"/>
    </source>
</evidence>
<dbReference type="PRINTS" id="PR01653">
    <property type="entry name" value="TCTPROTEIN"/>
</dbReference>
<dbReference type="Proteomes" id="UP000193689">
    <property type="component" value="Unassembled WGS sequence"/>
</dbReference>
<protein>
    <recommendedName>
        <fullName evidence="1">Translationally-controlled tumor protein homolog</fullName>
    </recommendedName>
</protein>
<dbReference type="InterPro" id="IPR034737">
    <property type="entry name" value="TCTP"/>
</dbReference>
<feature type="domain" description="TCTP" evidence="3">
    <location>
        <begin position="1"/>
        <end position="172"/>
    </location>
</feature>
<dbReference type="PROSITE" id="PS51797">
    <property type="entry name" value="TCTP_3"/>
    <property type="match status" value="1"/>
</dbReference>
<dbReference type="GO" id="GO:0005509">
    <property type="term" value="F:calcium ion binding"/>
    <property type="evidence" value="ECO:0007669"/>
    <property type="project" value="TreeGrafter"/>
</dbReference>
<proteinExistence type="inferred from homology"/>
<dbReference type="PANTHER" id="PTHR11991:SF0">
    <property type="entry name" value="TRANSLATIONALLY-CONTROLLED TUMOR PROTEIN"/>
    <property type="match status" value="1"/>
</dbReference>
<comment type="similarity">
    <text evidence="2">Belongs to the TCTP family.</text>
</comment>
<dbReference type="Gene3D" id="2.170.150.10">
    <property type="entry name" value="Metal Binding Protein, Guanine Nucleotide Exchange Factor, Chain A"/>
    <property type="match status" value="1"/>
</dbReference>
<dbReference type="OrthoDB" id="10248936at2759"/>